<evidence type="ECO:0000313" key="1">
    <source>
        <dbReference type="EMBL" id="PIU51780.1"/>
    </source>
</evidence>
<organism evidence="1 2">
    <name type="scientific">Candidatus Desantisbacteria bacterium CG07_land_8_20_14_0_80_39_15</name>
    <dbReference type="NCBI Taxonomy" id="1974549"/>
    <lineage>
        <taxon>Bacteria</taxon>
        <taxon>Candidatus Desantisiibacteriota</taxon>
    </lineage>
</organism>
<evidence type="ECO:0000313" key="2">
    <source>
        <dbReference type="Proteomes" id="UP000229227"/>
    </source>
</evidence>
<comment type="caution">
    <text evidence="1">The sequence shown here is derived from an EMBL/GenBank/DDBJ whole genome shotgun (WGS) entry which is preliminary data.</text>
</comment>
<proteinExistence type="predicted"/>
<dbReference type="Proteomes" id="UP000229227">
    <property type="component" value="Unassembled WGS sequence"/>
</dbReference>
<name>A0A2M6ZHA6_9BACT</name>
<accession>A0A2M6ZHA6</accession>
<dbReference type="AlphaFoldDB" id="A0A2M6ZHA6"/>
<reference evidence="2" key="1">
    <citation type="submission" date="2017-09" db="EMBL/GenBank/DDBJ databases">
        <title>Depth-based differentiation of microbial function through sediment-hosted aquifers and enrichment of novel symbionts in the deep terrestrial subsurface.</title>
        <authorList>
            <person name="Probst A.J."/>
            <person name="Ladd B."/>
            <person name="Jarett J.K."/>
            <person name="Geller-Mcgrath D.E."/>
            <person name="Sieber C.M.K."/>
            <person name="Emerson J.B."/>
            <person name="Anantharaman K."/>
            <person name="Thomas B.C."/>
            <person name="Malmstrom R."/>
            <person name="Stieglmeier M."/>
            <person name="Klingl A."/>
            <person name="Woyke T."/>
            <person name="Ryan C.M."/>
            <person name="Banfield J.F."/>
        </authorList>
    </citation>
    <scope>NUCLEOTIDE SEQUENCE [LARGE SCALE GENOMIC DNA]</scope>
</reference>
<gene>
    <name evidence="1" type="ORF">COS91_02655</name>
</gene>
<sequence length="306" mass="33677">MNIRFNRSMPCKGRSFVLCVSVSLSIVYCLLSITSTSGQEKVKLEYRLSKGDISKYKMILNNNVEAKGIVNTKAERTITEQIASIDYTQEVKNITLDGIMEIAGTFTSFNLSMKKNEKEERVLQEIIKNFTGKNFSFGLTKKGGVVDLIAPQDVHGIPFTTDLLIIIFEQLQPRLPEKEISIGDTWSSSLEISAPRPAEGKIFGNFNYTLEGIEKVGKTSCAAIPFWSTLTSSLTAKRGDTTVEMNIIGSIEGKTYISIADGKLVKTDENLTLNIITGTTSAAGGKTETTYLQTIIKTDINGELQQ</sequence>
<protein>
    <submittedName>
        <fullName evidence="1">Uncharacterized protein</fullName>
    </submittedName>
</protein>
<dbReference type="EMBL" id="PEWN01000043">
    <property type="protein sequence ID" value="PIU51780.1"/>
    <property type="molecule type" value="Genomic_DNA"/>
</dbReference>